<gene>
    <name evidence="10" type="primary">tatA</name>
    <name evidence="10" type="ORF">D1832_01785</name>
</gene>
<sequence length="92" mass="10383">MFRSLFDNPVILLVLIVLIVVLLGWKRLPDMARSLGRSSRILKSEIDEMKTEKESKASSETVEGEATRRDAAAPRDNAPHDGATRADERRDY</sequence>
<comment type="subcellular location">
    <subcellularLocation>
        <location evidence="1">Membrane</location>
        <topology evidence="1">Single-pass membrane protein</topology>
    </subcellularLocation>
</comment>
<dbReference type="InterPro" id="IPR003369">
    <property type="entry name" value="TatA/B/E"/>
</dbReference>
<evidence type="ECO:0000256" key="7">
    <source>
        <dbReference type="ARBA" id="ARBA00023136"/>
    </source>
</evidence>
<dbReference type="Pfam" id="PF02416">
    <property type="entry name" value="TatA_B_E"/>
    <property type="match status" value="1"/>
</dbReference>
<protein>
    <submittedName>
        <fullName evidence="10">Sec-independent protein translocase subunit TatA</fullName>
    </submittedName>
</protein>
<dbReference type="GO" id="GO:0015031">
    <property type="term" value="P:protein transport"/>
    <property type="evidence" value="ECO:0007669"/>
    <property type="project" value="UniProtKB-KW"/>
</dbReference>
<keyword evidence="5 9" id="KW-1133">Transmembrane helix</keyword>
<evidence type="ECO:0000256" key="6">
    <source>
        <dbReference type="ARBA" id="ARBA00023010"/>
    </source>
</evidence>
<evidence type="ECO:0000256" key="8">
    <source>
        <dbReference type="SAM" id="MobiDB-lite"/>
    </source>
</evidence>
<name>A0A417Z9Z0_9MICO</name>
<feature type="compositionally biased region" description="Basic and acidic residues" evidence="8">
    <location>
        <begin position="65"/>
        <end position="92"/>
    </location>
</feature>
<keyword evidence="3 9" id="KW-0812">Transmembrane</keyword>
<keyword evidence="6" id="KW-0811">Translocation</keyword>
<evidence type="ECO:0000256" key="2">
    <source>
        <dbReference type="ARBA" id="ARBA00022448"/>
    </source>
</evidence>
<evidence type="ECO:0000256" key="4">
    <source>
        <dbReference type="ARBA" id="ARBA00022927"/>
    </source>
</evidence>
<keyword evidence="7 9" id="KW-0472">Membrane</keyword>
<reference evidence="10 11" key="1">
    <citation type="submission" date="2018-08" db="EMBL/GenBank/DDBJ databases">
        <title>Whole genome sequence analysis of Dermacoccus abyssi bacteria isolated from Deep Mariana trench Micromonospora spp reveals genes involved in the environmental adaptation and production of secondary metabolites.</title>
        <authorList>
            <person name="Abdel-Mageed W.M."/>
            <person name="Lehri B."/>
            <person name="Nouioui I."/>
            <person name="Goodfellow I."/>
            <person name="Jaspars M."/>
            <person name="Karlyshev A."/>
        </authorList>
    </citation>
    <scope>NUCLEOTIDE SEQUENCE [LARGE SCALE GENOMIC DNA]</scope>
    <source>
        <strain evidence="10 11">MT1.1</strain>
    </source>
</reference>
<dbReference type="GO" id="GO:0016020">
    <property type="term" value="C:membrane"/>
    <property type="evidence" value="ECO:0007669"/>
    <property type="project" value="UniProtKB-ARBA"/>
</dbReference>
<organism evidence="10 11">
    <name type="scientific">Dermacoccus abyssi</name>
    <dbReference type="NCBI Taxonomy" id="322596"/>
    <lineage>
        <taxon>Bacteria</taxon>
        <taxon>Bacillati</taxon>
        <taxon>Actinomycetota</taxon>
        <taxon>Actinomycetes</taxon>
        <taxon>Micrococcales</taxon>
        <taxon>Dermacoccaceae</taxon>
        <taxon>Dermacoccus</taxon>
    </lineage>
</organism>
<keyword evidence="2" id="KW-0813">Transport</keyword>
<dbReference type="AlphaFoldDB" id="A0A417Z9Z0"/>
<evidence type="ECO:0000256" key="9">
    <source>
        <dbReference type="SAM" id="Phobius"/>
    </source>
</evidence>
<evidence type="ECO:0000256" key="5">
    <source>
        <dbReference type="ARBA" id="ARBA00022989"/>
    </source>
</evidence>
<dbReference type="Gene3D" id="1.20.5.3310">
    <property type="match status" value="1"/>
</dbReference>
<evidence type="ECO:0000256" key="3">
    <source>
        <dbReference type="ARBA" id="ARBA00022692"/>
    </source>
</evidence>
<feature type="compositionally biased region" description="Basic and acidic residues" evidence="8">
    <location>
        <begin position="46"/>
        <end position="57"/>
    </location>
</feature>
<dbReference type="EMBL" id="QWLM01000002">
    <property type="protein sequence ID" value="RHW47467.1"/>
    <property type="molecule type" value="Genomic_DNA"/>
</dbReference>
<feature type="region of interest" description="Disordered" evidence="8">
    <location>
        <begin position="46"/>
        <end position="92"/>
    </location>
</feature>
<accession>A0A417Z9Z0</accession>
<dbReference type="RefSeq" id="WP_118912363.1">
    <property type="nucleotide sequence ID" value="NZ_CBCRVH010000002.1"/>
</dbReference>
<dbReference type="NCBIfam" id="NF001854">
    <property type="entry name" value="PRK00575.1"/>
    <property type="match status" value="1"/>
</dbReference>
<comment type="caution">
    <text evidence="10">The sequence shown here is derived from an EMBL/GenBank/DDBJ whole genome shotgun (WGS) entry which is preliminary data.</text>
</comment>
<evidence type="ECO:0000313" key="11">
    <source>
        <dbReference type="Proteomes" id="UP000285376"/>
    </source>
</evidence>
<evidence type="ECO:0000313" key="10">
    <source>
        <dbReference type="EMBL" id="RHW47467.1"/>
    </source>
</evidence>
<evidence type="ECO:0000256" key="1">
    <source>
        <dbReference type="ARBA" id="ARBA00004167"/>
    </source>
</evidence>
<dbReference type="Proteomes" id="UP000285376">
    <property type="component" value="Unassembled WGS sequence"/>
</dbReference>
<keyword evidence="4" id="KW-0653">Protein transport</keyword>
<feature type="transmembrane region" description="Helical" evidence="9">
    <location>
        <begin position="6"/>
        <end position="25"/>
    </location>
</feature>
<proteinExistence type="predicted"/>